<dbReference type="AlphaFoldDB" id="A0A2L0F4H3"/>
<dbReference type="PANTHER" id="PTHR43762">
    <property type="entry name" value="L-GULONOLACTONE OXIDASE"/>
    <property type="match status" value="1"/>
</dbReference>
<evidence type="ECO:0000256" key="3">
    <source>
        <dbReference type="SAM" id="SignalP"/>
    </source>
</evidence>
<dbReference type="InterPro" id="IPR016166">
    <property type="entry name" value="FAD-bd_PCMH"/>
</dbReference>
<proteinExistence type="predicted"/>
<dbReference type="Gene3D" id="3.30.43.10">
    <property type="entry name" value="Uridine Diphospho-n-acetylenolpyruvylglucosamine Reductase, domain 2"/>
    <property type="match status" value="1"/>
</dbReference>
<dbReference type="SUPFAM" id="SSF55103">
    <property type="entry name" value="FAD-linked oxidases, C-terminal domain"/>
    <property type="match status" value="1"/>
</dbReference>
<dbReference type="PANTHER" id="PTHR43762:SF1">
    <property type="entry name" value="D-ARABINONO-1,4-LACTONE OXIDASE"/>
    <property type="match status" value="1"/>
</dbReference>
<protein>
    <submittedName>
        <fullName evidence="5">FAD-linked oxidase</fullName>
    </submittedName>
</protein>
<name>A0A2L0F4H3_SORCE</name>
<keyword evidence="1" id="KW-0285">Flavoprotein</keyword>
<dbReference type="SUPFAM" id="SSF56176">
    <property type="entry name" value="FAD-binding/transporter-associated domain-like"/>
    <property type="match status" value="1"/>
</dbReference>
<organism evidence="5 6">
    <name type="scientific">Sorangium cellulosum</name>
    <name type="common">Polyangium cellulosum</name>
    <dbReference type="NCBI Taxonomy" id="56"/>
    <lineage>
        <taxon>Bacteria</taxon>
        <taxon>Pseudomonadati</taxon>
        <taxon>Myxococcota</taxon>
        <taxon>Polyangia</taxon>
        <taxon>Polyangiales</taxon>
        <taxon>Polyangiaceae</taxon>
        <taxon>Sorangium</taxon>
    </lineage>
</organism>
<evidence type="ECO:0000313" key="5">
    <source>
        <dbReference type="EMBL" id="AUX46488.1"/>
    </source>
</evidence>
<dbReference type="InterPro" id="IPR010031">
    <property type="entry name" value="FAD_lactone_oxidase-like"/>
</dbReference>
<gene>
    <name evidence="5" type="ORF">SOCE26_079940</name>
</gene>
<dbReference type="GO" id="GO:0016899">
    <property type="term" value="F:oxidoreductase activity, acting on the CH-OH group of donors, oxygen as acceptor"/>
    <property type="evidence" value="ECO:0007669"/>
    <property type="project" value="InterPro"/>
</dbReference>
<dbReference type="InterPro" id="IPR036318">
    <property type="entry name" value="FAD-bd_PCMH-like_sf"/>
</dbReference>
<dbReference type="Gene3D" id="3.30.465.10">
    <property type="match status" value="1"/>
</dbReference>
<feature type="signal peptide" evidence="3">
    <location>
        <begin position="1"/>
        <end position="32"/>
    </location>
</feature>
<dbReference type="GO" id="GO:0071949">
    <property type="term" value="F:FAD binding"/>
    <property type="evidence" value="ECO:0007669"/>
    <property type="project" value="InterPro"/>
</dbReference>
<dbReference type="RefSeq" id="WP_104984661.1">
    <property type="nucleotide sequence ID" value="NZ_CP012673.1"/>
</dbReference>
<evidence type="ECO:0000256" key="2">
    <source>
        <dbReference type="ARBA" id="ARBA00022827"/>
    </source>
</evidence>
<dbReference type="OrthoDB" id="1489106at2"/>
<dbReference type="Gene3D" id="3.40.462.10">
    <property type="entry name" value="FAD-linked oxidases, C-terminal domain"/>
    <property type="match status" value="1"/>
</dbReference>
<feature type="domain" description="FAD-binding PCMH-type" evidence="4">
    <location>
        <begin position="59"/>
        <end position="268"/>
    </location>
</feature>
<dbReference type="Proteomes" id="UP000238348">
    <property type="component" value="Chromosome"/>
</dbReference>
<dbReference type="Pfam" id="PF01565">
    <property type="entry name" value="FAD_binding_4"/>
    <property type="match status" value="1"/>
</dbReference>
<dbReference type="InterPro" id="IPR006094">
    <property type="entry name" value="Oxid_FAD_bind_N"/>
</dbReference>
<dbReference type="InterPro" id="IPR016170">
    <property type="entry name" value="Cytok_DH_C_sf"/>
</dbReference>
<dbReference type="InterPro" id="IPR016167">
    <property type="entry name" value="FAD-bd_PCMH_sub1"/>
</dbReference>
<dbReference type="InterPro" id="IPR016171">
    <property type="entry name" value="Vanillyl_alc_oxidase_C-sub2"/>
</dbReference>
<dbReference type="InterPro" id="IPR016169">
    <property type="entry name" value="FAD-bd_PCMH_sub2"/>
</dbReference>
<keyword evidence="2" id="KW-0274">FAD</keyword>
<dbReference type="InterPro" id="IPR006311">
    <property type="entry name" value="TAT_signal"/>
</dbReference>
<keyword evidence="3" id="KW-0732">Signal</keyword>
<dbReference type="Pfam" id="PF09129">
    <property type="entry name" value="Chol_subst-bind"/>
    <property type="match status" value="1"/>
</dbReference>
<dbReference type="InterPro" id="IPR015213">
    <property type="entry name" value="Cholesterol_OX_subst-bd"/>
</dbReference>
<dbReference type="PROSITE" id="PS51318">
    <property type="entry name" value="TAT"/>
    <property type="match status" value="1"/>
</dbReference>
<dbReference type="EMBL" id="CP012673">
    <property type="protein sequence ID" value="AUX46488.1"/>
    <property type="molecule type" value="Genomic_DNA"/>
</dbReference>
<reference evidence="5 6" key="1">
    <citation type="submission" date="2015-09" db="EMBL/GenBank/DDBJ databases">
        <title>Sorangium comparison.</title>
        <authorList>
            <person name="Zaburannyi N."/>
            <person name="Bunk B."/>
            <person name="Overmann J."/>
            <person name="Mueller R."/>
        </authorList>
    </citation>
    <scope>NUCLEOTIDE SEQUENCE [LARGE SCALE GENOMIC DNA]</scope>
    <source>
        <strain evidence="5 6">So ce26</strain>
    </source>
</reference>
<evidence type="ECO:0000313" key="6">
    <source>
        <dbReference type="Proteomes" id="UP000238348"/>
    </source>
</evidence>
<accession>A0A2L0F4H3</accession>
<evidence type="ECO:0000256" key="1">
    <source>
        <dbReference type="ARBA" id="ARBA00022630"/>
    </source>
</evidence>
<dbReference type="InterPro" id="IPR016164">
    <property type="entry name" value="FAD-linked_Oxase-like_C"/>
</dbReference>
<dbReference type="Gene3D" id="1.10.45.10">
    <property type="entry name" value="Vanillyl-alcohol Oxidase, Chain A, domain 4"/>
    <property type="match status" value="1"/>
</dbReference>
<sequence length="573" mass="61568">MNLSRRRFLRSSATLAAGAAGARIFKVTPANADVSCPPPPGFPAGIELYQQGFENWAGDIVVDDLWTCAPRTDADLVALANWAYAAGYTLRARGKMHTWSPLTVTPETSLASALVVLVDTTQHLTAMQIVSASPAAVKVQTGATMEDLLTFLEQAGYGLTATPAPGDLTIGGVLAIGGHGTAIPAQGETRTPGHTYGSLSNLIVSLTAVVWDAALSRYELRTFDRSHPDCKAFLTHLGRAFLTEVTLRVGANQDLRCVSHVDIPATELFASPGSGAARTFQSFVEQAGRAEVIWFPFTSHPWLKVWSVRPTKPLLSRPVLSPYNYPFSDNIPAPVSDLADRIVSGEGALTPLFGQVGYDAAVAGLTATLGYDLWGKSKNLLLYVKPTTLTVTANGYAVVTSRANIQRVVAEFTSAYQSKLDTYCAQGRFPINSPVEIRVTGLDDPGDVEVAGAETPALSAARYRPDHPEWDVAVWLDVLTFPGTPDADVFYAEIEAWIFSNYTGSYATVRPEWSKGWGYTGAGAWTNTSVLTSTIPAELESGPSPGWTFAVTTLDRYDPHRVFSNPFLDALLS</sequence>
<feature type="chain" id="PRO_5014940737" evidence="3">
    <location>
        <begin position="33"/>
        <end position="573"/>
    </location>
</feature>
<evidence type="ECO:0000259" key="4">
    <source>
        <dbReference type="PROSITE" id="PS51387"/>
    </source>
</evidence>
<dbReference type="PROSITE" id="PS51387">
    <property type="entry name" value="FAD_PCMH"/>
    <property type="match status" value="1"/>
</dbReference>